<dbReference type="RefSeq" id="WP_005289626.1">
    <property type="nucleotide sequence ID" value="NZ_CM000961.1"/>
</dbReference>
<dbReference type="EMBL" id="ACLJ02000003">
    <property type="protein sequence ID" value="EFK53640.1"/>
    <property type="molecule type" value="Genomic_DNA"/>
</dbReference>
<dbReference type="OrthoDB" id="4408123at2"/>
<dbReference type="STRING" id="585529.HMPREF0291_11297"/>
<dbReference type="eggNOG" id="ENOG5031XHJ">
    <property type="taxonomic scope" value="Bacteria"/>
</dbReference>
<proteinExistence type="predicted"/>
<comment type="caution">
    <text evidence="1">The sequence shown here is derived from an EMBL/GenBank/DDBJ whole genome shotgun (WGS) entry which is preliminary data.</text>
</comment>
<evidence type="ECO:0000313" key="1">
    <source>
        <dbReference type="EMBL" id="EFK53640.1"/>
    </source>
</evidence>
<dbReference type="Proteomes" id="UP000004208">
    <property type="component" value="Unassembled WGS sequence"/>
</dbReference>
<gene>
    <name evidence="1" type="ORF">HMPREF0291_11297</name>
</gene>
<dbReference type="AlphaFoldDB" id="D7WEV9"/>
<dbReference type="HOGENOM" id="CLU_103273_0_0_11"/>
<sequence length="187" mass="20689">MTTTCSTDLLPVTGFVALPVRAEVVEKRPWGERGDSPAYLNLSPNVVAVLISETGHLLSRIDLWDRGLSVKQAWDSAAYTLLERQNSHRVEFQVRNASCALGTTAPRGFEIAPFDVPAVAWLSHPKTFQMLHQHFLEVLVPKTGLVYVTRDQRDLFVLDTTIEAAAKAVPQATVMTYSLGFPVVTRV</sequence>
<name>D7WEV9_9CORY</name>
<evidence type="ECO:0000313" key="2">
    <source>
        <dbReference type="Proteomes" id="UP000004208"/>
    </source>
</evidence>
<accession>D7WEV9</accession>
<reference evidence="1" key="1">
    <citation type="submission" date="2010-06" db="EMBL/GenBank/DDBJ databases">
        <authorList>
            <person name="Muzny D."/>
            <person name="Qin X."/>
            <person name="Buhay C."/>
            <person name="Dugan-Rocha S."/>
            <person name="Ding Y."/>
            <person name="Chen G."/>
            <person name="Hawes A."/>
            <person name="Holder M."/>
            <person name="Jhangiani S."/>
            <person name="Johnson A."/>
            <person name="Khan Z."/>
            <person name="Li Z."/>
            <person name="Liu W."/>
            <person name="Liu X."/>
            <person name="Perez L."/>
            <person name="Shen H."/>
            <person name="Wang Q."/>
            <person name="Watt J."/>
            <person name="Xi L."/>
            <person name="Xin Y."/>
            <person name="Zhou J."/>
            <person name="Deng J."/>
            <person name="Jiang H."/>
            <person name="Liu Y."/>
            <person name="Qu J."/>
            <person name="Song X.-Z."/>
            <person name="Zhang L."/>
            <person name="Villasana D."/>
            <person name="Johnson A."/>
            <person name="Liu J."/>
            <person name="Liyanage D."/>
            <person name="Lorensuhewa L."/>
            <person name="Robinson T."/>
            <person name="Song A."/>
            <person name="Song B.-B."/>
            <person name="Dinh H."/>
            <person name="Thornton R."/>
            <person name="Coyle M."/>
            <person name="Francisco L."/>
            <person name="Jackson L."/>
            <person name="Javaid M."/>
            <person name="Korchina V."/>
            <person name="Kovar C."/>
            <person name="Mata R."/>
            <person name="Mathew T."/>
            <person name="Ngo R."/>
            <person name="Nguyen L."/>
            <person name="Nguyen N."/>
            <person name="Okwuonu G."/>
            <person name="Ongeri F."/>
            <person name="Pham C."/>
            <person name="Simmons D."/>
            <person name="Wilczek-Boney K."/>
            <person name="Hale W."/>
            <person name="Jakkamsetti A."/>
            <person name="Pham P."/>
            <person name="Ruth R."/>
            <person name="San Lucas F."/>
            <person name="Warren J."/>
            <person name="Zhang J."/>
            <person name="Zhao Z."/>
            <person name="Zhou C."/>
            <person name="Zhu D."/>
            <person name="Lee S."/>
            <person name="Bess C."/>
            <person name="Blankenburg K."/>
            <person name="Forbes L."/>
            <person name="Fu Q."/>
            <person name="Gubbala S."/>
            <person name="Hirani K."/>
            <person name="Jayaseelan J.C."/>
            <person name="Lara F."/>
            <person name="Munidasa M."/>
            <person name="Palculict T."/>
            <person name="Patil S."/>
            <person name="Pu L.-L."/>
            <person name="Saada N."/>
            <person name="Tang L."/>
            <person name="Weissenberger G."/>
            <person name="Zhu Y."/>
            <person name="Hemphill L."/>
            <person name="Shang Y."/>
            <person name="Youmans B."/>
            <person name="Ayvaz T."/>
            <person name="Ross M."/>
            <person name="Santibanez J."/>
            <person name="Aqrawi P."/>
            <person name="Gross S."/>
            <person name="Joshi V."/>
            <person name="Fowler G."/>
            <person name="Nazareth L."/>
            <person name="Reid J."/>
            <person name="Worley K."/>
            <person name="Petrosino J."/>
            <person name="Highlander S."/>
            <person name="Gibbs R."/>
        </authorList>
    </citation>
    <scope>NUCLEOTIDE SEQUENCE [LARGE SCALE GENOMIC DNA]</scope>
    <source>
        <strain evidence="1">ATCC 33030</strain>
    </source>
</reference>
<organism evidence="1 2">
    <name type="scientific">Corynebacterium genitalium ATCC 33030</name>
    <dbReference type="NCBI Taxonomy" id="585529"/>
    <lineage>
        <taxon>Bacteria</taxon>
        <taxon>Bacillati</taxon>
        <taxon>Actinomycetota</taxon>
        <taxon>Actinomycetes</taxon>
        <taxon>Mycobacteriales</taxon>
        <taxon>Corynebacteriaceae</taxon>
        <taxon>Corynebacterium</taxon>
    </lineage>
</organism>
<keyword evidence="2" id="KW-1185">Reference proteome</keyword>
<protein>
    <submittedName>
        <fullName evidence="1">Uncharacterized protein</fullName>
    </submittedName>
</protein>